<feature type="signal peptide" evidence="5">
    <location>
        <begin position="1"/>
        <end position="20"/>
    </location>
</feature>
<gene>
    <name evidence="7" type="primary">LOC114251167</name>
</gene>
<accession>A0A6J2KGK0</accession>
<evidence type="ECO:0000256" key="2">
    <source>
        <dbReference type="ARBA" id="ARBA00005906"/>
    </source>
</evidence>
<keyword evidence="3" id="KW-0677">Repeat</keyword>
<comment type="similarity">
    <text evidence="2 4">Belongs to the chorion protein family.</text>
</comment>
<evidence type="ECO:0000313" key="6">
    <source>
        <dbReference type="Proteomes" id="UP000504629"/>
    </source>
</evidence>
<dbReference type="AlphaFoldDB" id="A0A6J2KGK0"/>
<proteinExistence type="inferred from homology"/>
<dbReference type="GO" id="GO:0005213">
    <property type="term" value="F:structural constituent of egg chorion"/>
    <property type="evidence" value="ECO:0007669"/>
    <property type="project" value="InterPro"/>
</dbReference>
<organism evidence="6 7">
    <name type="scientific">Bombyx mandarina</name>
    <name type="common">Wild silk moth</name>
    <name type="synonym">Wild silkworm</name>
    <dbReference type="NCBI Taxonomy" id="7092"/>
    <lineage>
        <taxon>Eukaryota</taxon>
        <taxon>Metazoa</taxon>
        <taxon>Ecdysozoa</taxon>
        <taxon>Arthropoda</taxon>
        <taxon>Hexapoda</taxon>
        <taxon>Insecta</taxon>
        <taxon>Pterygota</taxon>
        <taxon>Neoptera</taxon>
        <taxon>Endopterygota</taxon>
        <taxon>Lepidoptera</taxon>
        <taxon>Glossata</taxon>
        <taxon>Ditrysia</taxon>
        <taxon>Bombycoidea</taxon>
        <taxon>Bombycidae</taxon>
        <taxon>Bombycinae</taxon>
        <taxon>Bombyx</taxon>
    </lineage>
</organism>
<dbReference type="Pfam" id="PF01723">
    <property type="entry name" value="Chorion_1"/>
    <property type="match status" value="1"/>
</dbReference>
<evidence type="ECO:0000256" key="5">
    <source>
        <dbReference type="SAM" id="SignalP"/>
    </source>
</evidence>
<sequence>MTAKLILLVCIAALAQSAMGIGCGCGGRGYGGLGYGGPGYGGFGYGGLGYGGYGGLGGGCGRGFSGGSLPVATSSAAPTGLGVASENEYEGTVAVCGNLPFLGSALVEGVFPTAGLGGIFYGCGDGFVGITAERGNGYAGGLGYGAGYDGIGYGAGYGLGYAGNGCGCGYGEIW</sequence>
<dbReference type="KEGG" id="bman:114251167"/>
<evidence type="ECO:0000256" key="3">
    <source>
        <dbReference type="ARBA" id="ARBA00022737"/>
    </source>
</evidence>
<comment type="function">
    <text evidence="1">This protein is one of many from the eggshell of the silk moth.</text>
</comment>
<dbReference type="Proteomes" id="UP000504629">
    <property type="component" value="Unplaced"/>
</dbReference>
<dbReference type="GeneID" id="114251167"/>
<dbReference type="PROSITE" id="PS51257">
    <property type="entry name" value="PROKAR_LIPOPROTEIN"/>
    <property type="match status" value="1"/>
</dbReference>
<keyword evidence="5" id="KW-0732">Signal</keyword>
<dbReference type="GO" id="GO:0042600">
    <property type="term" value="C:egg chorion"/>
    <property type="evidence" value="ECO:0007669"/>
    <property type="project" value="InterPro"/>
</dbReference>
<evidence type="ECO:0000256" key="4">
    <source>
        <dbReference type="RuleBase" id="RU004378"/>
    </source>
</evidence>
<dbReference type="InterPro" id="IPR002635">
    <property type="entry name" value="Chorion"/>
</dbReference>
<name>A0A6J2KGK0_BOMMA</name>
<protein>
    <submittedName>
        <fullName evidence="7">Chorion class B protein M2410-like</fullName>
    </submittedName>
</protein>
<feature type="chain" id="PRO_5026834037" evidence="5">
    <location>
        <begin position="21"/>
        <end position="174"/>
    </location>
</feature>
<reference evidence="7" key="1">
    <citation type="submission" date="2025-08" db="UniProtKB">
        <authorList>
            <consortium name="RefSeq"/>
        </authorList>
    </citation>
    <scope>IDENTIFICATION</scope>
    <source>
        <tissue evidence="7">Silk gland</tissue>
    </source>
</reference>
<keyword evidence="6" id="KW-1185">Reference proteome</keyword>
<dbReference type="RefSeq" id="XP_028041150.1">
    <property type="nucleotide sequence ID" value="XM_028185349.1"/>
</dbReference>
<evidence type="ECO:0000313" key="7">
    <source>
        <dbReference type="RefSeq" id="XP_028041150.1"/>
    </source>
</evidence>
<evidence type="ECO:0000256" key="1">
    <source>
        <dbReference type="ARBA" id="ARBA00003434"/>
    </source>
</evidence>
<dbReference type="GO" id="GO:0007304">
    <property type="term" value="P:chorion-containing eggshell formation"/>
    <property type="evidence" value="ECO:0007669"/>
    <property type="project" value="InterPro"/>
</dbReference>
<dbReference type="OrthoDB" id="6930117at2759"/>